<evidence type="ECO:0000313" key="3">
    <source>
        <dbReference type="Proteomes" id="UP000735302"/>
    </source>
</evidence>
<sequence>MAFSQKFQDKNVLDLPHKRERLTVDEVLNSESDEEQDLRADYPDSELESETRDDSDSEDSRSRLTVSDSGEESRSRSTNRRGMQNINTFRDDDDAAVDLDLDLDLDSNDLASGWSQNFVQRHLDLSYD</sequence>
<feature type="compositionally biased region" description="Basic and acidic residues" evidence="1">
    <location>
        <begin position="49"/>
        <end position="62"/>
    </location>
</feature>
<accession>A0AAV3Y6T0</accession>
<dbReference type="Proteomes" id="UP000735302">
    <property type="component" value="Unassembled WGS sequence"/>
</dbReference>
<evidence type="ECO:0000256" key="1">
    <source>
        <dbReference type="SAM" id="MobiDB-lite"/>
    </source>
</evidence>
<keyword evidence="3" id="KW-1185">Reference proteome</keyword>
<dbReference type="EMBL" id="BLXT01000564">
    <property type="protein sequence ID" value="GFN78174.1"/>
    <property type="molecule type" value="Genomic_DNA"/>
</dbReference>
<evidence type="ECO:0000313" key="2">
    <source>
        <dbReference type="EMBL" id="GFN78174.1"/>
    </source>
</evidence>
<feature type="compositionally biased region" description="Basic and acidic residues" evidence="1">
    <location>
        <begin position="7"/>
        <end position="24"/>
    </location>
</feature>
<reference evidence="2 3" key="1">
    <citation type="journal article" date="2021" name="Elife">
        <title>Chloroplast acquisition without the gene transfer in kleptoplastic sea slugs, Plakobranchus ocellatus.</title>
        <authorList>
            <person name="Maeda T."/>
            <person name="Takahashi S."/>
            <person name="Yoshida T."/>
            <person name="Shimamura S."/>
            <person name="Takaki Y."/>
            <person name="Nagai Y."/>
            <person name="Toyoda A."/>
            <person name="Suzuki Y."/>
            <person name="Arimoto A."/>
            <person name="Ishii H."/>
            <person name="Satoh N."/>
            <person name="Nishiyama T."/>
            <person name="Hasebe M."/>
            <person name="Maruyama T."/>
            <person name="Minagawa J."/>
            <person name="Obokata J."/>
            <person name="Shigenobu S."/>
        </authorList>
    </citation>
    <scope>NUCLEOTIDE SEQUENCE [LARGE SCALE GENOMIC DNA]</scope>
</reference>
<protein>
    <submittedName>
        <fullName evidence="2">Uncharacterized protein</fullName>
    </submittedName>
</protein>
<dbReference type="AlphaFoldDB" id="A0AAV3Y6T0"/>
<feature type="region of interest" description="Disordered" evidence="1">
    <location>
        <begin position="1"/>
        <end position="93"/>
    </location>
</feature>
<proteinExistence type="predicted"/>
<comment type="caution">
    <text evidence="2">The sequence shown here is derived from an EMBL/GenBank/DDBJ whole genome shotgun (WGS) entry which is preliminary data.</text>
</comment>
<name>A0AAV3Y6T0_9GAST</name>
<organism evidence="2 3">
    <name type="scientific">Plakobranchus ocellatus</name>
    <dbReference type="NCBI Taxonomy" id="259542"/>
    <lineage>
        <taxon>Eukaryota</taxon>
        <taxon>Metazoa</taxon>
        <taxon>Spiralia</taxon>
        <taxon>Lophotrochozoa</taxon>
        <taxon>Mollusca</taxon>
        <taxon>Gastropoda</taxon>
        <taxon>Heterobranchia</taxon>
        <taxon>Euthyneura</taxon>
        <taxon>Panpulmonata</taxon>
        <taxon>Sacoglossa</taxon>
        <taxon>Placobranchoidea</taxon>
        <taxon>Plakobranchidae</taxon>
        <taxon>Plakobranchus</taxon>
    </lineage>
</organism>
<gene>
    <name evidence="2" type="ORF">PoB_000468000</name>
</gene>